<protein>
    <recommendedName>
        <fullName evidence="4">Hepcidin</fullName>
    </recommendedName>
</protein>
<dbReference type="AlphaFoldDB" id="A0A210PMQ8"/>
<sequence>MLSIQSVISSLAIGVILVSIVCQAFPGEEYYRNLGPENTDSTLSVCDRCYLYVDKQACQLCDLRTEDLEESEVPRVPASVYQGMNKRAGYVRHTRLFPCQCCAISRNFHTNCCSRCAAYNGK</sequence>
<dbReference type="Proteomes" id="UP000242188">
    <property type="component" value="Unassembled WGS sequence"/>
</dbReference>
<gene>
    <name evidence="2" type="ORF">KP79_PYT15629</name>
</gene>
<evidence type="ECO:0000256" key="1">
    <source>
        <dbReference type="SAM" id="SignalP"/>
    </source>
</evidence>
<keyword evidence="3" id="KW-1185">Reference proteome</keyword>
<feature type="chain" id="PRO_5013030049" description="Hepcidin" evidence="1">
    <location>
        <begin position="25"/>
        <end position="122"/>
    </location>
</feature>
<evidence type="ECO:0008006" key="4">
    <source>
        <dbReference type="Google" id="ProtNLM"/>
    </source>
</evidence>
<evidence type="ECO:0000313" key="3">
    <source>
        <dbReference type="Proteomes" id="UP000242188"/>
    </source>
</evidence>
<dbReference type="EMBL" id="NEDP02005580">
    <property type="protein sequence ID" value="OWF37772.1"/>
    <property type="molecule type" value="Genomic_DNA"/>
</dbReference>
<name>A0A210PMQ8_MIZYE</name>
<accession>A0A210PMQ8</accession>
<evidence type="ECO:0000313" key="2">
    <source>
        <dbReference type="EMBL" id="OWF37772.1"/>
    </source>
</evidence>
<proteinExistence type="predicted"/>
<comment type="caution">
    <text evidence="2">The sequence shown here is derived from an EMBL/GenBank/DDBJ whole genome shotgun (WGS) entry which is preliminary data.</text>
</comment>
<keyword evidence="1" id="KW-0732">Signal</keyword>
<reference evidence="2 3" key="1">
    <citation type="journal article" date="2017" name="Nat. Ecol. Evol.">
        <title>Scallop genome provides insights into evolution of bilaterian karyotype and development.</title>
        <authorList>
            <person name="Wang S."/>
            <person name="Zhang J."/>
            <person name="Jiao W."/>
            <person name="Li J."/>
            <person name="Xun X."/>
            <person name="Sun Y."/>
            <person name="Guo X."/>
            <person name="Huan P."/>
            <person name="Dong B."/>
            <person name="Zhang L."/>
            <person name="Hu X."/>
            <person name="Sun X."/>
            <person name="Wang J."/>
            <person name="Zhao C."/>
            <person name="Wang Y."/>
            <person name="Wang D."/>
            <person name="Huang X."/>
            <person name="Wang R."/>
            <person name="Lv J."/>
            <person name="Li Y."/>
            <person name="Zhang Z."/>
            <person name="Liu B."/>
            <person name="Lu W."/>
            <person name="Hui Y."/>
            <person name="Liang J."/>
            <person name="Zhou Z."/>
            <person name="Hou R."/>
            <person name="Li X."/>
            <person name="Liu Y."/>
            <person name="Li H."/>
            <person name="Ning X."/>
            <person name="Lin Y."/>
            <person name="Zhao L."/>
            <person name="Xing Q."/>
            <person name="Dou J."/>
            <person name="Li Y."/>
            <person name="Mao J."/>
            <person name="Guo H."/>
            <person name="Dou H."/>
            <person name="Li T."/>
            <person name="Mu C."/>
            <person name="Jiang W."/>
            <person name="Fu Q."/>
            <person name="Fu X."/>
            <person name="Miao Y."/>
            <person name="Liu J."/>
            <person name="Yu Q."/>
            <person name="Li R."/>
            <person name="Liao H."/>
            <person name="Li X."/>
            <person name="Kong Y."/>
            <person name="Jiang Z."/>
            <person name="Chourrout D."/>
            <person name="Li R."/>
            <person name="Bao Z."/>
        </authorList>
    </citation>
    <scope>NUCLEOTIDE SEQUENCE [LARGE SCALE GENOMIC DNA]</scope>
    <source>
        <strain evidence="2 3">PY_sf001</strain>
    </source>
</reference>
<organism evidence="2 3">
    <name type="scientific">Mizuhopecten yessoensis</name>
    <name type="common">Japanese scallop</name>
    <name type="synonym">Patinopecten yessoensis</name>
    <dbReference type="NCBI Taxonomy" id="6573"/>
    <lineage>
        <taxon>Eukaryota</taxon>
        <taxon>Metazoa</taxon>
        <taxon>Spiralia</taxon>
        <taxon>Lophotrochozoa</taxon>
        <taxon>Mollusca</taxon>
        <taxon>Bivalvia</taxon>
        <taxon>Autobranchia</taxon>
        <taxon>Pteriomorphia</taxon>
        <taxon>Pectinida</taxon>
        <taxon>Pectinoidea</taxon>
        <taxon>Pectinidae</taxon>
        <taxon>Mizuhopecten</taxon>
    </lineage>
</organism>
<feature type="signal peptide" evidence="1">
    <location>
        <begin position="1"/>
        <end position="24"/>
    </location>
</feature>